<evidence type="ECO:0000259" key="4">
    <source>
        <dbReference type="PROSITE" id="PS50113"/>
    </source>
</evidence>
<dbReference type="EMBL" id="CP007514">
    <property type="protein sequence ID" value="AHY46155.1"/>
    <property type="molecule type" value="Genomic_DNA"/>
</dbReference>
<feature type="domain" description="MHYT" evidence="7">
    <location>
        <begin position="33"/>
        <end position="230"/>
    </location>
</feature>
<evidence type="ECO:0000313" key="10">
    <source>
        <dbReference type="Proteomes" id="UP000025229"/>
    </source>
</evidence>
<dbReference type="InterPro" id="IPR029787">
    <property type="entry name" value="Nucleotide_cyclase"/>
</dbReference>
<keyword evidence="1" id="KW-0472">Membrane</keyword>
<dbReference type="NCBIfam" id="TIGR00254">
    <property type="entry name" value="GGDEF"/>
    <property type="match status" value="1"/>
</dbReference>
<dbReference type="Pfam" id="PF00563">
    <property type="entry name" value="EAL"/>
    <property type="match status" value="1"/>
</dbReference>
<dbReference type="KEGG" id="rrd:RradSPS_0872"/>
<feature type="domain" description="PAS" evidence="3">
    <location>
        <begin position="284"/>
        <end position="354"/>
    </location>
</feature>
<dbReference type="InterPro" id="IPR052155">
    <property type="entry name" value="Biofilm_reg_signaling"/>
</dbReference>
<evidence type="ECO:0000259" key="3">
    <source>
        <dbReference type="PROSITE" id="PS50112"/>
    </source>
</evidence>
<dbReference type="PANTHER" id="PTHR44757:SF2">
    <property type="entry name" value="BIOFILM ARCHITECTURE MAINTENANCE PROTEIN MBAA"/>
    <property type="match status" value="1"/>
</dbReference>
<dbReference type="PROSITE" id="PS50113">
    <property type="entry name" value="PAC"/>
    <property type="match status" value="1"/>
</dbReference>
<evidence type="ECO:0000313" key="8">
    <source>
        <dbReference type="EMBL" id="AHY46155.1"/>
    </source>
</evidence>
<dbReference type="InterPro" id="IPR043128">
    <property type="entry name" value="Rev_trsase/Diguanyl_cyclase"/>
</dbReference>
<dbReference type="PROSITE" id="PS50883">
    <property type="entry name" value="EAL"/>
    <property type="match status" value="1"/>
</dbReference>
<dbReference type="PROSITE" id="PS50887">
    <property type="entry name" value="GGDEF"/>
    <property type="match status" value="1"/>
</dbReference>
<dbReference type="eggNOG" id="COG5001">
    <property type="taxonomic scope" value="Bacteria"/>
</dbReference>
<dbReference type="SMART" id="SM00052">
    <property type="entry name" value="EAL"/>
    <property type="match status" value="1"/>
</dbReference>
<dbReference type="Gene3D" id="3.30.70.270">
    <property type="match status" value="1"/>
</dbReference>
<evidence type="ECO:0000259" key="6">
    <source>
        <dbReference type="PROSITE" id="PS50887"/>
    </source>
</evidence>
<feature type="transmembrane region" description="Helical" evidence="1">
    <location>
        <begin position="203"/>
        <end position="229"/>
    </location>
</feature>
<dbReference type="Proteomes" id="UP000025229">
    <property type="component" value="Chromosome"/>
</dbReference>
<dbReference type="AlphaFoldDB" id="A0A023X2D4"/>
<name>A0A023X2D4_RUBRA</name>
<evidence type="ECO:0000313" key="9">
    <source>
        <dbReference type="EMBL" id="MDX5893565.1"/>
    </source>
</evidence>
<dbReference type="CDD" id="cd00130">
    <property type="entry name" value="PAS"/>
    <property type="match status" value="2"/>
</dbReference>
<evidence type="ECO:0000259" key="5">
    <source>
        <dbReference type="PROSITE" id="PS50883"/>
    </source>
</evidence>
<dbReference type="InterPro" id="IPR000014">
    <property type="entry name" value="PAS"/>
</dbReference>
<keyword evidence="1" id="KW-1133">Transmembrane helix</keyword>
<dbReference type="FunFam" id="3.20.20.450:FF:000001">
    <property type="entry name" value="Cyclic di-GMP phosphodiesterase yahA"/>
    <property type="match status" value="1"/>
</dbReference>
<dbReference type="Gene3D" id="3.30.450.20">
    <property type="entry name" value="PAS domain"/>
    <property type="match status" value="2"/>
</dbReference>
<dbReference type="SUPFAM" id="SSF141868">
    <property type="entry name" value="EAL domain-like"/>
    <property type="match status" value="1"/>
</dbReference>
<dbReference type="CDD" id="cd01948">
    <property type="entry name" value="EAL"/>
    <property type="match status" value="1"/>
</dbReference>
<dbReference type="SMART" id="SM00086">
    <property type="entry name" value="PAC"/>
    <property type="match status" value="2"/>
</dbReference>
<feature type="transmembrane region" description="Helical" evidence="1">
    <location>
        <begin position="249"/>
        <end position="270"/>
    </location>
</feature>
<feature type="transmembrane region" description="Helical" evidence="1">
    <location>
        <begin position="104"/>
        <end position="127"/>
    </location>
</feature>
<dbReference type="Gene3D" id="3.20.20.450">
    <property type="entry name" value="EAL domain"/>
    <property type="match status" value="1"/>
</dbReference>
<dbReference type="SUPFAM" id="SSF55785">
    <property type="entry name" value="PYP-like sensor domain (PAS domain)"/>
    <property type="match status" value="2"/>
</dbReference>
<feature type="transmembrane region" description="Helical" evidence="1">
    <location>
        <begin position="37"/>
        <end position="56"/>
    </location>
</feature>
<reference evidence="9" key="2">
    <citation type="submission" date="2023-11" db="EMBL/GenBank/DDBJ databases">
        <title>MicrobeMod: A computational toolkit for identifying prokaryotic methylation and restriction-modification with nanopore sequencing.</title>
        <authorList>
            <person name="Crits-Christoph A."/>
            <person name="Kang S.C."/>
            <person name="Lee H."/>
            <person name="Ostrov N."/>
        </authorList>
    </citation>
    <scope>NUCLEOTIDE SEQUENCE</scope>
    <source>
        <strain evidence="9">ATCC 51242</strain>
    </source>
</reference>
<dbReference type="GO" id="GO:0016020">
    <property type="term" value="C:membrane"/>
    <property type="evidence" value="ECO:0007669"/>
    <property type="project" value="UniProtKB-UniRule"/>
</dbReference>
<dbReference type="STRING" id="42256.RradSPS_0872"/>
<evidence type="ECO:0000259" key="7">
    <source>
        <dbReference type="PROSITE" id="PS50924"/>
    </source>
</evidence>
<dbReference type="NCBIfam" id="TIGR00229">
    <property type="entry name" value="sensory_box"/>
    <property type="match status" value="2"/>
</dbReference>
<reference evidence="8 10" key="1">
    <citation type="submission" date="2014-03" db="EMBL/GenBank/DDBJ databases">
        <title>Complete genome sequence of the Radio-Resistant Rubrobacter radiotolerans RSPS-4.</title>
        <authorList>
            <person name="Egas C.C."/>
            <person name="Barroso C.C."/>
            <person name="Froufe H.J.C."/>
            <person name="Pacheco J.J."/>
            <person name="Albuquerque L.L."/>
            <person name="da Costa M.M.S."/>
        </authorList>
    </citation>
    <scope>NUCLEOTIDE SEQUENCE [LARGE SCALE GENOMIC DNA]</scope>
    <source>
        <strain evidence="8 10">RSPS-4</strain>
    </source>
</reference>
<feature type="region of interest" description="Disordered" evidence="2">
    <location>
        <begin position="976"/>
        <end position="1008"/>
    </location>
</feature>
<dbReference type="PROSITE" id="PS50924">
    <property type="entry name" value="MHYT"/>
    <property type="match status" value="1"/>
</dbReference>
<feature type="domain" description="PAS" evidence="3">
    <location>
        <begin position="411"/>
        <end position="487"/>
    </location>
</feature>
<accession>A0A023X2D4</accession>
<evidence type="ECO:0000256" key="1">
    <source>
        <dbReference type="PROSITE-ProRule" id="PRU00244"/>
    </source>
</evidence>
<dbReference type="Pfam" id="PF00989">
    <property type="entry name" value="PAS"/>
    <property type="match status" value="1"/>
</dbReference>
<dbReference type="PROSITE" id="PS50112">
    <property type="entry name" value="PAS"/>
    <property type="match status" value="2"/>
</dbReference>
<dbReference type="InterPro" id="IPR035965">
    <property type="entry name" value="PAS-like_dom_sf"/>
</dbReference>
<dbReference type="InterPro" id="IPR005330">
    <property type="entry name" value="MHYT_dom"/>
</dbReference>
<feature type="domain" description="PAC" evidence="4">
    <location>
        <begin position="358"/>
        <end position="410"/>
    </location>
</feature>
<feature type="transmembrane region" description="Helical" evidence="1">
    <location>
        <begin position="169"/>
        <end position="191"/>
    </location>
</feature>
<dbReference type="RefSeq" id="WP_051589361.1">
    <property type="nucleotide sequence ID" value="NZ_CP007514.1"/>
</dbReference>
<dbReference type="PATRIC" id="fig|42256.3.peg.882"/>
<dbReference type="Pfam" id="PF03707">
    <property type="entry name" value="MHYT"/>
    <property type="match status" value="2"/>
</dbReference>
<sequence>MLSAAAPGTLALLQGTTGELAHHAVHGGAEGGWDYRLVALSYAVAVLASYAALDLGDRVRAARGLSRAGWLAAGAVLMGAGIWGMHFTGMLASRAHGAGAQYDLYLTVLSMVAAVAASALALGVVGVRRMKLGHLARAAPVMGGGIVTMHYTGMAAMQVSGEISYRPALFALSVLIAVSASAAAMLLAFRLSDEAVRPVRKLLLKLAAAFVMGLAIAGMHYTGMYAAVMPPTLTEAGTGRAAIIGSSDLGLWVGLITAVALGATLTVSGVNRRFAVQGARLRSFREKSQAILEQMEEGYFETDLFGTITEVNDALTRTSGYSRESLLGSDFRSYTSPEGLAMMQRNLESILASGSPVRNVECDFRGPRGETLYFEVSAGLMRNERNRAVGFRGIMRDITRRKQTERSLRESEERFRNLFEQSVDALLLHDEHGRMVDCNEEACRSLGYTREELLSMSVRDFATRLIPEDTEEHDRGPTLWERAMKSEPGRILGYHSGEHKRKDGTTFPVEVGVGAFELGGRRLIFASARDVTERKLLEQKLAHQATHDALTGLPNRYLFNQRLGLALKSGAAGEENGGGPGRVTVLFLDLDDFKVVNDSLGHRVGDALLVAAAGRLGSAVPEGGTVARFGGDEFTVLLPNAADEAQVILATQKIVEALRAPFALDGRELFVNTSVGAALGRPRDTPEEVLRRADIALYSAKLSGKGRFEVFNETMDKKTTARLDLELDLRRAVKSGEMSVHYQPVVRLNTGELSGLEALARWEHPVRGTVSPAEFIPLAEETGLIHQIGAHVLESACARLVDWQTRYPGCGDLRMSVNLSVRQLQNPDLVEEVQAILSRTGVDPKDVVLEITESMVMQEAEGTGPGLGTLGRLKDLGLSLAVDDFGTGYSSLSQLRRFPVDVLKIDRSFVDGLGRAPEDRAIVETVVKLADALDLEVVAEGIETPEQLGRLKQLGCALGQGYLFSRPLPAGETERLLAADRSPGPDYLKRSRSGGITSSLAEEPSAGT</sequence>
<dbReference type="SUPFAM" id="SSF55073">
    <property type="entry name" value="Nucleotide cyclase"/>
    <property type="match status" value="1"/>
</dbReference>
<dbReference type="GO" id="GO:0006355">
    <property type="term" value="P:regulation of DNA-templated transcription"/>
    <property type="evidence" value="ECO:0007669"/>
    <property type="project" value="InterPro"/>
</dbReference>
<dbReference type="EMBL" id="JAWXXX010000001">
    <property type="protein sequence ID" value="MDX5893565.1"/>
    <property type="molecule type" value="Genomic_DNA"/>
</dbReference>
<keyword evidence="1" id="KW-0812">Transmembrane</keyword>
<keyword evidence="10" id="KW-1185">Reference proteome</keyword>
<dbReference type="Proteomes" id="UP001281130">
    <property type="component" value="Unassembled WGS sequence"/>
</dbReference>
<dbReference type="InterPro" id="IPR000700">
    <property type="entry name" value="PAS-assoc_C"/>
</dbReference>
<dbReference type="Pfam" id="PF13426">
    <property type="entry name" value="PAS_9"/>
    <property type="match status" value="1"/>
</dbReference>
<gene>
    <name evidence="8" type="ORF">RradSPS_0872</name>
    <name evidence="9" type="ORF">SIL72_05920</name>
</gene>
<dbReference type="InterPro" id="IPR035919">
    <property type="entry name" value="EAL_sf"/>
</dbReference>
<dbReference type="SMART" id="SM00267">
    <property type="entry name" value="GGDEF"/>
    <property type="match status" value="1"/>
</dbReference>
<feature type="domain" description="GGDEF" evidence="6">
    <location>
        <begin position="581"/>
        <end position="713"/>
    </location>
</feature>
<dbReference type="InterPro" id="IPR000160">
    <property type="entry name" value="GGDEF_dom"/>
</dbReference>
<dbReference type="InterPro" id="IPR001633">
    <property type="entry name" value="EAL_dom"/>
</dbReference>
<evidence type="ECO:0000256" key="2">
    <source>
        <dbReference type="SAM" id="MobiDB-lite"/>
    </source>
</evidence>
<dbReference type="InterPro" id="IPR001610">
    <property type="entry name" value="PAC"/>
</dbReference>
<organism evidence="8 10">
    <name type="scientific">Rubrobacter radiotolerans</name>
    <name type="common">Arthrobacter radiotolerans</name>
    <dbReference type="NCBI Taxonomy" id="42256"/>
    <lineage>
        <taxon>Bacteria</taxon>
        <taxon>Bacillati</taxon>
        <taxon>Actinomycetota</taxon>
        <taxon>Rubrobacteria</taxon>
        <taxon>Rubrobacterales</taxon>
        <taxon>Rubrobacteraceae</taxon>
        <taxon>Rubrobacter</taxon>
    </lineage>
</organism>
<dbReference type="PANTHER" id="PTHR44757">
    <property type="entry name" value="DIGUANYLATE CYCLASE DGCP"/>
    <property type="match status" value="1"/>
</dbReference>
<proteinExistence type="predicted"/>
<dbReference type="CDD" id="cd01949">
    <property type="entry name" value="GGDEF"/>
    <property type="match status" value="1"/>
</dbReference>
<dbReference type="Pfam" id="PF00990">
    <property type="entry name" value="GGDEF"/>
    <property type="match status" value="1"/>
</dbReference>
<protein>
    <submittedName>
        <fullName evidence="9">EAL domain-containing protein</fullName>
    </submittedName>
    <submittedName>
        <fullName evidence="8">GGDEF: diguanylate cyclase (GGDEF) domain</fullName>
    </submittedName>
</protein>
<dbReference type="HOGENOM" id="CLU_000445_70_49_11"/>
<feature type="domain" description="EAL" evidence="5">
    <location>
        <begin position="722"/>
        <end position="981"/>
    </location>
</feature>
<feature type="transmembrane region" description="Helical" evidence="1">
    <location>
        <begin position="68"/>
        <end position="92"/>
    </location>
</feature>
<dbReference type="InterPro" id="IPR013767">
    <property type="entry name" value="PAS_fold"/>
</dbReference>
<dbReference type="SMART" id="SM00091">
    <property type="entry name" value="PAS"/>
    <property type="match status" value="2"/>
</dbReference>
<dbReference type="OrthoDB" id="23692at2"/>